<dbReference type="InterPro" id="IPR027705">
    <property type="entry name" value="Flotillin_fam"/>
</dbReference>
<dbReference type="InterPro" id="IPR036013">
    <property type="entry name" value="Band_7/SPFH_dom_sf"/>
</dbReference>
<dbReference type="GO" id="GO:0005886">
    <property type="term" value="C:plasma membrane"/>
    <property type="evidence" value="ECO:0007669"/>
    <property type="project" value="TreeGrafter"/>
</dbReference>
<dbReference type="Proteomes" id="UP001170959">
    <property type="component" value="Unassembled WGS sequence"/>
</dbReference>
<keyword evidence="2" id="KW-0175">Coiled coil</keyword>
<dbReference type="RefSeq" id="WP_286494011.1">
    <property type="nucleotide sequence ID" value="NZ_JACAGJ010000007.1"/>
</dbReference>
<reference evidence="4" key="1">
    <citation type="submission" date="2020-06" db="EMBL/GenBank/DDBJ databases">
        <authorList>
            <person name="Dong N."/>
        </authorList>
    </citation>
    <scope>NUCLEOTIDE SEQUENCE</scope>
    <source>
        <strain evidence="4">R655-4</strain>
    </source>
</reference>
<feature type="coiled-coil region" evidence="2">
    <location>
        <begin position="506"/>
        <end position="533"/>
    </location>
</feature>
<feature type="transmembrane region" description="Helical" evidence="3">
    <location>
        <begin position="6"/>
        <end position="27"/>
    </location>
</feature>
<keyword evidence="3" id="KW-0472">Membrane</keyword>
<evidence type="ECO:0000256" key="3">
    <source>
        <dbReference type="SAM" id="Phobius"/>
    </source>
</evidence>
<comment type="subcellular location">
    <subcellularLocation>
        <location evidence="1">Endomembrane system</location>
    </subcellularLocation>
</comment>
<dbReference type="EMBL" id="JACAGJ010000007">
    <property type="protein sequence ID" value="MDM1073453.1"/>
    <property type="molecule type" value="Genomic_DNA"/>
</dbReference>
<evidence type="ECO:0000256" key="1">
    <source>
        <dbReference type="ARBA" id="ARBA00004308"/>
    </source>
</evidence>
<feature type="coiled-coil region" evidence="2">
    <location>
        <begin position="394"/>
        <end position="463"/>
    </location>
</feature>
<evidence type="ECO:0000256" key="2">
    <source>
        <dbReference type="SAM" id="Coils"/>
    </source>
</evidence>
<gene>
    <name evidence="4" type="ORF">HX001_13260</name>
</gene>
<organism evidence="4 5">
    <name type="scientific">Empedobacter brevis</name>
    <dbReference type="NCBI Taxonomy" id="247"/>
    <lineage>
        <taxon>Bacteria</taxon>
        <taxon>Pseudomonadati</taxon>
        <taxon>Bacteroidota</taxon>
        <taxon>Flavobacteriia</taxon>
        <taxon>Flavobacteriales</taxon>
        <taxon>Weeksellaceae</taxon>
        <taxon>Empedobacter</taxon>
    </lineage>
</organism>
<evidence type="ECO:0000313" key="4">
    <source>
        <dbReference type="EMBL" id="MDM1073453.1"/>
    </source>
</evidence>
<keyword evidence="3" id="KW-1133">Transmembrane helix</keyword>
<dbReference type="AlphaFoldDB" id="A0AAJ1QG82"/>
<evidence type="ECO:0000313" key="5">
    <source>
        <dbReference type="Proteomes" id="UP001170959"/>
    </source>
</evidence>
<dbReference type="PANTHER" id="PTHR13806">
    <property type="entry name" value="FLOTILLIN-RELATED"/>
    <property type="match status" value="1"/>
</dbReference>
<name>A0AAJ1QG82_9FLAO</name>
<reference evidence="4" key="2">
    <citation type="journal article" date="2022" name="Sci. Total Environ.">
        <title>Prevalence, transmission, and molecular epidemiology of tet(X)-positive bacteria among humans, animals, and environmental niches in China: An epidemiological, and genomic-based study.</title>
        <authorList>
            <person name="Dong N."/>
            <person name="Zeng Y."/>
            <person name="Cai C."/>
            <person name="Sun C."/>
            <person name="Lu J."/>
            <person name="Liu C."/>
            <person name="Zhou H."/>
            <person name="Sun Q."/>
            <person name="Shu L."/>
            <person name="Wang H."/>
            <person name="Wang Y."/>
            <person name="Wang S."/>
            <person name="Wu C."/>
            <person name="Chan E.W."/>
            <person name="Chen G."/>
            <person name="Shen Z."/>
            <person name="Chen S."/>
            <person name="Zhang R."/>
        </authorList>
    </citation>
    <scope>NUCLEOTIDE SEQUENCE</scope>
    <source>
        <strain evidence="4">R655-4</strain>
    </source>
</reference>
<dbReference type="GO" id="GO:0012505">
    <property type="term" value="C:endomembrane system"/>
    <property type="evidence" value="ECO:0007669"/>
    <property type="project" value="UniProtKB-SubCell"/>
</dbReference>
<accession>A0AAJ1QG82</accession>
<feature type="coiled-coil region" evidence="2">
    <location>
        <begin position="221"/>
        <end position="270"/>
    </location>
</feature>
<dbReference type="PANTHER" id="PTHR13806:SF31">
    <property type="entry name" value="FLOTILLIN-LIKE PROTEIN 1-RELATED"/>
    <property type="match status" value="1"/>
</dbReference>
<sequence length="694" mass="77487">MTNFILLAIGVIVFIFIAFIVVLSIFYKKVPQGKAIVRTGVGGSQVAFNKGMYVIPVFHKMEIMDISIKKIDIARQQGDGLICKDNIRADIKVAFFVRVNKSVNDVINVAQNLGTERASEPETLKSIFEAKFSEALKTVGKKFDFIELYEARREFRDEILNIIGTDLNGYILDDCAIDYLEQTELQFLSPDNILDSEGIKKITELTAQQNMNANLIRREEEKVIKKQNVEAREAILELERQLAEKEERQRREIENIKAREEAEITKVREEERLKAESVRITTEEQLAVQEENKLRQIIIAEKNKVRTDAIETERVEKDRALEQTERERIVTLAQIDKERSIEVEKKNIQGVIKERVLLEKGVIEEQQGVKDVEVYREVERQKQAGIIAASQEAEERLIETVKAAEAAKIAAEQEAARRVIEADAEKQVAERKAQELLIDAEAKKEASAKEAEARKIIAEAQAKEEAAIGLSEAEVMVAKAEAEEKQGTVEATVIEKKAEALRKEGLAQAEVLREKALAEAKGIEEKAEAMKKLDGVGKEHEEFKLQLQKEKDIELAHINIQKDIAGAQAEVLSHALKSAKIDIVGGETMFFDNIVKQVSNAKGFDHLINNSKHATDIKNALIDEDGGSDLAGKVRNLADKYGISSNDIKNLTITAALIKLQQAASASGNNEDTGFINSLFGIANQLGVSNKKIG</sequence>
<dbReference type="Gene3D" id="3.30.479.30">
    <property type="entry name" value="Band 7 domain"/>
    <property type="match status" value="1"/>
</dbReference>
<keyword evidence="3" id="KW-0812">Transmembrane</keyword>
<proteinExistence type="predicted"/>
<dbReference type="SUPFAM" id="SSF117892">
    <property type="entry name" value="Band 7/SPFH domain"/>
    <property type="match status" value="1"/>
</dbReference>
<comment type="caution">
    <text evidence="4">The sequence shown here is derived from an EMBL/GenBank/DDBJ whole genome shotgun (WGS) entry which is preliminary data.</text>
</comment>
<protein>
    <submittedName>
        <fullName evidence="4">Flotillin family protein</fullName>
    </submittedName>
</protein>